<evidence type="ECO:0008006" key="13">
    <source>
        <dbReference type="Google" id="ProtNLM"/>
    </source>
</evidence>
<dbReference type="GO" id="GO:0004518">
    <property type="term" value="F:nuclease activity"/>
    <property type="evidence" value="ECO:0007669"/>
    <property type="project" value="UniProtKB-KW"/>
</dbReference>
<dbReference type="GO" id="GO:0046872">
    <property type="term" value="F:metal ion binding"/>
    <property type="evidence" value="ECO:0007669"/>
    <property type="project" value="UniProtKB-KW"/>
</dbReference>
<evidence type="ECO:0000256" key="1">
    <source>
        <dbReference type="ARBA" id="ARBA00001968"/>
    </source>
</evidence>
<dbReference type="EMBL" id="CACTIH010002160">
    <property type="protein sequence ID" value="CAA2974265.1"/>
    <property type="molecule type" value="Genomic_DNA"/>
</dbReference>
<accession>A0A8S0R7A0</accession>
<evidence type="ECO:0000256" key="5">
    <source>
        <dbReference type="ARBA" id="ARBA00022723"/>
    </source>
</evidence>
<keyword evidence="4" id="KW-0540">Nuclease</keyword>
<evidence type="ECO:0000259" key="10">
    <source>
        <dbReference type="Pfam" id="PF26138"/>
    </source>
</evidence>
<dbReference type="InterPro" id="IPR027806">
    <property type="entry name" value="HARBI1_dom"/>
</dbReference>
<evidence type="ECO:0000256" key="6">
    <source>
        <dbReference type="ARBA" id="ARBA00022801"/>
    </source>
</evidence>
<dbReference type="Gramene" id="OE9A073320T1">
    <property type="protein sequence ID" value="OE9A073320C1"/>
    <property type="gene ID" value="OE9A073320"/>
</dbReference>
<dbReference type="GO" id="GO:0016787">
    <property type="term" value="F:hydrolase activity"/>
    <property type="evidence" value="ECO:0007669"/>
    <property type="project" value="UniProtKB-KW"/>
</dbReference>
<dbReference type="GO" id="GO:0005634">
    <property type="term" value="C:nucleus"/>
    <property type="evidence" value="ECO:0007669"/>
    <property type="project" value="UniProtKB-SubCell"/>
</dbReference>
<keyword evidence="8" id="KW-0472">Membrane</keyword>
<feature type="transmembrane region" description="Helical" evidence="8">
    <location>
        <begin position="15"/>
        <end position="32"/>
    </location>
</feature>
<keyword evidence="8" id="KW-1133">Transmembrane helix</keyword>
<comment type="subcellular location">
    <subcellularLocation>
        <location evidence="2">Nucleus</location>
    </subcellularLocation>
</comment>
<dbReference type="InterPro" id="IPR045249">
    <property type="entry name" value="HARBI1-like"/>
</dbReference>
<evidence type="ECO:0000256" key="7">
    <source>
        <dbReference type="ARBA" id="ARBA00023242"/>
    </source>
</evidence>
<organism evidence="11 12">
    <name type="scientific">Olea europaea subsp. europaea</name>
    <dbReference type="NCBI Taxonomy" id="158383"/>
    <lineage>
        <taxon>Eukaryota</taxon>
        <taxon>Viridiplantae</taxon>
        <taxon>Streptophyta</taxon>
        <taxon>Embryophyta</taxon>
        <taxon>Tracheophyta</taxon>
        <taxon>Spermatophyta</taxon>
        <taxon>Magnoliopsida</taxon>
        <taxon>eudicotyledons</taxon>
        <taxon>Gunneridae</taxon>
        <taxon>Pentapetalae</taxon>
        <taxon>asterids</taxon>
        <taxon>lamiids</taxon>
        <taxon>Lamiales</taxon>
        <taxon>Oleaceae</taxon>
        <taxon>Oleeae</taxon>
        <taxon>Olea</taxon>
    </lineage>
</organism>
<evidence type="ECO:0000256" key="8">
    <source>
        <dbReference type="SAM" id="Phobius"/>
    </source>
</evidence>
<comment type="cofactor">
    <cofactor evidence="1">
        <name>a divalent metal cation</name>
        <dbReference type="ChEBI" id="CHEBI:60240"/>
    </cofactor>
</comment>
<feature type="domain" description="DDE Tnp4" evidence="9">
    <location>
        <begin position="175"/>
        <end position="335"/>
    </location>
</feature>
<gene>
    <name evidence="11" type="ORF">OLEA9_A073320</name>
</gene>
<dbReference type="Pfam" id="PF13359">
    <property type="entry name" value="DDE_Tnp_4"/>
    <property type="match status" value="1"/>
</dbReference>
<keyword evidence="6" id="KW-0378">Hydrolase</keyword>
<dbReference type="OrthoDB" id="897680at2759"/>
<evidence type="ECO:0000259" key="9">
    <source>
        <dbReference type="Pfam" id="PF13359"/>
    </source>
</evidence>
<evidence type="ECO:0000256" key="2">
    <source>
        <dbReference type="ARBA" id="ARBA00004123"/>
    </source>
</evidence>
<keyword evidence="5" id="KW-0479">Metal-binding</keyword>
<proteinExistence type="inferred from homology"/>
<evidence type="ECO:0000313" key="11">
    <source>
        <dbReference type="EMBL" id="CAA2974265.1"/>
    </source>
</evidence>
<sequence length="408" mass="47492">MATTRNQRRRERQHLGLFWTMVIQAIVIYNDIKRREHLPRAPHTNWDSEREMTLTRMFGTSDTICRDLLRMKIGPFQRLCARLRTYGLVDSKFVRIEEQVAIFLNTIGHDQRNRSGRFTFFRSGQTVSFYFHRVLHACLRLYRDVVINATLHNSPYDKENVKPWYSFFQDAVGAIDGTHIAANVPLEEQAKYRNRKQVISQNVLVACTFDMKFTYVLASWEGSAHDGRLLRSAILRQGHKLTIPFGKYYLVDAGFPLVSGFLASYCATRYHRRDIEGQHPESSKELFNFRHSSLRNVIERTIGLLKKRFAYLRHQPYHDIDTQAKIVLACSAIHNFLRIDDAEDVCEEDLVSSDDEVNPTHVDVPEDETPNAHISFTSQEAWSNKRNTIAELMWADYRPNQDAGVDFD</sequence>
<dbReference type="PANTHER" id="PTHR22930:SF268">
    <property type="entry name" value="NUCLEASE HARBI1"/>
    <property type="match status" value="1"/>
</dbReference>
<evidence type="ECO:0000313" key="12">
    <source>
        <dbReference type="Proteomes" id="UP000594638"/>
    </source>
</evidence>
<evidence type="ECO:0000256" key="4">
    <source>
        <dbReference type="ARBA" id="ARBA00022722"/>
    </source>
</evidence>
<keyword evidence="7" id="KW-0539">Nucleus</keyword>
<comment type="caution">
    <text evidence="11">The sequence shown here is derived from an EMBL/GenBank/DDBJ whole genome shotgun (WGS) entry which is preliminary data.</text>
</comment>
<keyword evidence="12" id="KW-1185">Reference proteome</keyword>
<comment type="similarity">
    <text evidence="3">Belongs to the HARBI1 family.</text>
</comment>
<dbReference type="PANTHER" id="PTHR22930">
    <property type="match status" value="1"/>
</dbReference>
<dbReference type="Pfam" id="PF26138">
    <property type="entry name" value="DUF8040"/>
    <property type="match status" value="1"/>
</dbReference>
<name>A0A8S0R7A0_OLEEU</name>
<keyword evidence="8" id="KW-0812">Transmembrane</keyword>
<protein>
    <recommendedName>
        <fullName evidence="13">DDE Tnp4 domain-containing protein</fullName>
    </recommendedName>
</protein>
<feature type="domain" description="DUF8040" evidence="10">
    <location>
        <begin position="59"/>
        <end position="139"/>
    </location>
</feature>
<dbReference type="Proteomes" id="UP000594638">
    <property type="component" value="Unassembled WGS sequence"/>
</dbReference>
<dbReference type="AlphaFoldDB" id="A0A8S0R7A0"/>
<evidence type="ECO:0000256" key="3">
    <source>
        <dbReference type="ARBA" id="ARBA00006958"/>
    </source>
</evidence>
<reference evidence="11 12" key="1">
    <citation type="submission" date="2019-12" db="EMBL/GenBank/DDBJ databases">
        <authorList>
            <person name="Alioto T."/>
            <person name="Alioto T."/>
            <person name="Gomez Garrido J."/>
        </authorList>
    </citation>
    <scope>NUCLEOTIDE SEQUENCE [LARGE SCALE GENOMIC DNA]</scope>
</reference>
<dbReference type="InterPro" id="IPR058353">
    <property type="entry name" value="DUF8040"/>
</dbReference>